<dbReference type="InterPro" id="IPR003594">
    <property type="entry name" value="HATPase_dom"/>
</dbReference>
<evidence type="ECO:0000256" key="2">
    <source>
        <dbReference type="ARBA" id="ARBA00012438"/>
    </source>
</evidence>
<keyword evidence="13" id="KW-1185">Reference proteome</keyword>
<feature type="domain" description="Histidine kinase/HSP90-like ATPase" evidence="10">
    <location>
        <begin position="158"/>
        <end position="247"/>
    </location>
</feature>
<evidence type="ECO:0000256" key="3">
    <source>
        <dbReference type="ARBA" id="ARBA00022553"/>
    </source>
</evidence>
<keyword evidence="3" id="KW-0597">Phosphoprotein</keyword>
<evidence type="ECO:0000256" key="5">
    <source>
        <dbReference type="ARBA" id="ARBA00022741"/>
    </source>
</evidence>
<dbReference type="Pfam" id="PF02518">
    <property type="entry name" value="HATPase_c"/>
    <property type="match status" value="1"/>
</dbReference>
<dbReference type="GO" id="GO:0005524">
    <property type="term" value="F:ATP binding"/>
    <property type="evidence" value="ECO:0007669"/>
    <property type="project" value="UniProtKB-KW"/>
</dbReference>
<sequence>MARQVLGGKARCSSHSRVLNRPRTRRRRQTRPAPPRRLQQRAERARLSAALQAQRRAIARDVHDGIAQELAFIAAQLGRLDQGAGDGDLAHELRAAARRALHEARLTIELLRAPPDVSFERLVEQAVATFQARFGVPVELRLELSDDVSADRERCTAVLRILGQALVNAAEHGTPRCVHVLVHASAAGLALTVTDDGAGDRAGAASCAPAPRGWGLVSMRERAELLGGSFSFNARPGVGAEVAVVLP</sequence>
<dbReference type="InterPro" id="IPR011712">
    <property type="entry name" value="Sig_transdc_His_kin_sub3_dim/P"/>
</dbReference>
<dbReference type="OrthoDB" id="144293at2"/>
<evidence type="ECO:0000313" key="12">
    <source>
        <dbReference type="EMBL" id="ADB50949.1"/>
    </source>
</evidence>
<keyword evidence="5" id="KW-0547">Nucleotide-binding</keyword>
<feature type="domain" description="Signal transduction histidine kinase subgroup 3 dimerisation and phosphoacceptor" evidence="11">
    <location>
        <begin position="55"/>
        <end position="115"/>
    </location>
</feature>
<dbReference type="InterPro" id="IPR050482">
    <property type="entry name" value="Sensor_HK_TwoCompSys"/>
</dbReference>
<dbReference type="PANTHER" id="PTHR24421:SF10">
    <property type="entry name" value="NITRATE_NITRITE SENSOR PROTEIN NARQ"/>
    <property type="match status" value="1"/>
</dbReference>
<dbReference type="RefSeq" id="WP_012934000.1">
    <property type="nucleotide sequence ID" value="NC_013739.1"/>
</dbReference>
<dbReference type="HOGENOM" id="CLU_1123058_0_0_11"/>
<dbReference type="GO" id="GO:0016020">
    <property type="term" value="C:membrane"/>
    <property type="evidence" value="ECO:0007669"/>
    <property type="project" value="InterPro"/>
</dbReference>
<proteinExistence type="predicted"/>
<gene>
    <name evidence="12" type="ordered locus">Cwoe_2527</name>
</gene>
<dbReference type="Proteomes" id="UP000008229">
    <property type="component" value="Chromosome"/>
</dbReference>
<dbReference type="EC" id="2.7.13.3" evidence="2"/>
<dbReference type="GO" id="GO:0046983">
    <property type="term" value="F:protein dimerization activity"/>
    <property type="evidence" value="ECO:0007669"/>
    <property type="project" value="InterPro"/>
</dbReference>
<evidence type="ECO:0000256" key="1">
    <source>
        <dbReference type="ARBA" id="ARBA00000085"/>
    </source>
</evidence>
<organism evidence="12 13">
    <name type="scientific">Conexibacter woesei (strain DSM 14684 / CCUG 47730 / CIP 108061 / JCM 11494 / NBRC 100937 / ID131577)</name>
    <dbReference type="NCBI Taxonomy" id="469383"/>
    <lineage>
        <taxon>Bacteria</taxon>
        <taxon>Bacillati</taxon>
        <taxon>Actinomycetota</taxon>
        <taxon>Thermoleophilia</taxon>
        <taxon>Solirubrobacterales</taxon>
        <taxon>Conexibacteraceae</taxon>
        <taxon>Conexibacter</taxon>
    </lineage>
</organism>
<keyword evidence="6 12" id="KW-0418">Kinase</keyword>
<keyword evidence="8" id="KW-0902">Two-component regulatory system</keyword>
<evidence type="ECO:0000256" key="6">
    <source>
        <dbReference type="ARBA" id="ARBA00022777"/>
    </source>
</evidence>
<feature type="compositionally biased region" description="Basic residues" evidence="9">
    <location>
        <begin position="12"/>
        <end position="30"/>
    </location>
</feature>
<evidence type="ECO:0000256" key="4">
    <source>
        <dbReference type="ARBA" id="ARBA00022679"/>
    </source>
</evidence>
<dbReference type="CDD" id="cd16917">
    <property type="entry name" value="HATPase_UhpB-NarQ-NarX-like"/>
    <property type="match status" value="1"/>
</dbReference>
<dbReference type="STRING" id="469383.Cwoe_2527"/>
<dbReference type="Gene3D" id="1.20.5.1930">
    <property type="match status" value="1"/>
</dbReference>
<dbReference type="GO" id="GO:0000155">
    <property type="term" value="F:phosphorelay sensor kinase activity"/>
    <property type="evidence" value="ECO:0007669"/>
    <property type="project" value="InterPro"/>
</dbReference>
<evidence type="ECO:0000259" key="11">
    <source>
        <dbReference type="Pfam" id="PF07730"/>
    </source>
</evidence>
<dbReference type="SUPFAM" id="SSF55874">
    <property type="entry name" value="ATPase domain of HSP90 chaperone/DNA topoisomerase II/histidine kinase"/>
    <property type="match status" value="1"/>
</dbReference>
<protein>
    <recommendedName>
        <fullName evidence="2">histidine kinase</fullName>
        <ecNumber evidence="2">2.7.13.3</ecNumber>
    </recommendedName>
</protein>
<evidence type="ECO:0000256" key="8">
    <source>
        <dbReference type="ARBA" id="ARBA00023012"/>
    </source>
</evidence>
<dbReference type="Pfam" id="PF07730">
    <property type="entry name" value="HisKA_3"/>
    <property type="match status" value="1"/>
</dbReference>
<dbReference type="eggNOG" id="COG4585">
    <property type="taxonomic scope" value="Bacteria"/>
</dbReference>
<dbReference type="EMBL" id="CP001854">
    <property type="protein sequence ID" value="ADB50949.1"/>
    <property type="molecule type" value="Genomic_DNA"/>
</dbReference>
<accession>D3F8I5</accession>
<dbReference type="Gene3D" id="3.30.565.10">
    <property type="entry name" value="Histidine kinase-like ATPase, C-terminal domain"/>
    <property type="match status" value="1"/>
</dbReference>
<keyword evidence="4" id="KW-0808">Transferase</keyword>
<dbReference type="PANTHER" id="PTHR24421">
    <property type="entry name" value="NITRATE/NITRITE SENSOR PROTEIN NARX-RELATED"/>
    <property type="match status" value="1"/>
</dbReference>
<evidence type="ECO:0000256" key="7">
    <source>
        <dbReference type="ARBA" id="ARBA00022840"/>
    </source>
</evidence>
<feature type="region of interest" description="Disordered" evidence="9">
    <location>
        <begin position="1"/>
        <end position="41"/>
    </location>
</feature>
<comment type="catalytic activity">
    <reaction evidence="1">
        <text>ATP + protein L-histidine = ADP + protein N-phospho-L-histidine.</text>
        <dbReference type="EC" id="2.7.13.3"/>
    </reaction>
</comment>
<keyword evidence="7" id="KW-0067">ATP-binding</keyword>
<reference evidence="12 13" key="1">
    <citation type="journal article" date="2010" name="Stand. Genomic Sci.">
        <title>Complete genome sequence of Conexibacter woesei type strain (ID131577).</title>
        <authorList>
            <person name="Pukall R."/>
            <person name="Lapidus A."/>
            <person name="Glavina Del Rio T."/>
            <person name="Copeland A."/>
            <person name="Tice H."/>
            <person name="Cheng J.-F."/>
            <person name="Lucas S."/>
            <person name="Chen F."/>
            <person name="Nolan M."/>
            <person name="Bruce D."/>
            <person name="Goodwin L."/>
            <person name="Pitluck S."/>
            <person name="Mavromatis K."/>
            <person name="Ivanova N."/>
            <person name="Ovchinnikova G."/>
            <person name="Pati A."/>
            <person name="Chen A."/>
            <person name="Palaniappan K."/>
            <person name="Land M."/>
            <person name="Hauser L."/>
            <person name="Chang Y.-J."/>
            <person name="Jeffries C.D."/>
            <person name="Chain P."/>
            <person name="Meincke L."/>
            <person name="Sims D."/>
            <person name="Brettin T."/>
            <person name="Detter J.C."/>
            <person name="Rohde M."/>
            <person name="Goeker M."/>
            <person name="Bristow J."/>
            <person name="Eisen J.A."/>
            <person name="Markowitz V."/>
            <person name="Kyrpides N.C."/>
            <person name="Klenk H.-P."/>
            <person name="Hugenholtz P."/>
        </authorList>
    </citation>
    <scope>NUCLEOTIDE SEQUENCE [LARGE SCALE GENOMIC DNA]</scope>
    <source>
        <strain evidence="13">DSM 14684 / CIP 108061 / JCM 11494 / NBRC 100937 / ID131577</strain>
    </source>
</reference>
<dbReference type="KEGG" id="cwo:Cwoe_2527"/>
<dbReference type="InterPro" id="IPR036890">
    <property type="entry name" value="HATPase_C_sf"/>
</dbReference>
<reference evidence="13" key="2">
    <citation type="submission" date="2010-01" db="EMBL/GenBank/DDBJ databases">
        <title>The complete genome of Conexibacter woesei DSM 14684.</title>
        <authorList>
            <consortium name="US DOE Joint Genome Institute (JGI-PGF)"/>
            <person name="Lucas S."/>
            <person name="Copeland A."/>
            <person name="Lapidus A."/>
            <person name="Glavina del Rio T."/>
            <person name="Dalin E."/>
            <person name="Tice H."/>
            <person name="Bruce D."/>
            <person name="Goodwin L."/>
            <person name="Pitluck S."/>
            <person name="Kyrpides N."/>
            <person name="Mavromatis K."/>
            <person name="Ivanova N."/>
            <person name="Mikhailova N."/>
            <person name="Chertkov O."/>
            <person name="Brettin T."/>
            <person name="Detter J.C."/>
            <person name="Han C."/>
            <person name="Larimer F."/>
            <person name="Land M."/>
            <person name="Hauser L."/>
            <person name="Markowitz V."/>
            <person name="Cheng J.-F."/>
            <person name="Hugenholtz P."/>
            <person name="Woyke T."/>
            <person name="Wu D."/>
            <person name="Pukall R."/>
            <person name="Steenblock K."/>
            <person name="Schneider S."/>
            <person name="Klenk H.-P."/>
            <person name="Eisen J.A."/>
        </authorList>
    </citation>
    <scope>NUCLEOTIDE SEQUENCE [LARGE SCALE GENOMIC DNA]</scope>
    <source>
        <strain evidence="13">DSM 14684 / CIP 108061 / JCM 11494 / NBRC 100937 / ID131577</strain>
    </source>
</reference>
<evidence type="ECO:0000313" key="13">
    <source>
        <dbReference type="Proteomes" id="UP000008229"/>
    </source>
</evidence>
<name>D3F8I5_CONWI</name>
<dbReference type="AlphaFoldDB" id="D3F8I5"/>
<evidence type="ECO:0000256" key="9">
    <source>
        <dbReference type="SAM" id="MobiDB-lite"/>
    </source>
</evidence>
<evidence type="ECO:0000259" key="10">
    <source>
        <dbReference type="Pfam" id="PF02518"/>
    </source>
</evidence>